<name>A0AAD0KQE0_MYCLR</name>
<reference evidence="1 2" key="1">
    <citation type="submission" date="2018-05" db="EMBL/GenBank/DDBJ databases">
        <title>Evolution of small genomes with special reference to Mycobacterium leprae.</title>
        <authorList>
            <person name="Mohanty P.S."/>
            <person name="Bansal A.K."/>
            <person name="Gupta U.D."/>
            <person name="Naaz F."/>
            <person name="Dwivedi V.D."/>
            <person name="Singh H."/>
            <person name="Gupta G."/>
            <person name="Sharma S."/>
            <person name="Arora M."/>
        </authorList>
    </citation>
    <scope>NUCLEOTIDE SEQUENCE [LARGE SCALE GENOMIC DNA]</scope>
    <source>
        <strain evidence="1 2">MRHRU-235-G</strain>
    </source>
</reference>
<dbReference type="AlphaFoldDB" id="A0AAD0KQE0"/>
<evidence type="ECO:0000313" key="1">
    <source>
        <dbReference type="EMBL" id="AWV47085.1"/>
    </source>
</evidence>
<organism evidence="1 2">
    <name type="scientific">Mycobacterium leprae</name>
    <dbReference type="NCBI Taxonomy" id="1769"/>
    <lineage>
        <taxon>Bacteria</taxon>
        <taxon>Bacillati</taxon>
        <taxon>Actinomycetota</taxon>
        <taxon>Actinomycetes</taxon>
        <taxon>Mycobacteriales</taxon>
        <taxon>Mycobacteriaceae</taxon>
        <taxon>Mycobacterium</taxon>
    </lineage>
</organism>
<protein>
    <submittedName>
        <fullName evidence="1">Uncharacterized protein</fullName>
    </submittedName>
</protein>
<dbReference type="Proteomes" id="UP000249682">
    <property type="component" value="Chromosome"/>
</dbReference>
<dbReference type="EMBL" id="CP029543">
    <property type="protein sequence ID" value="AWV47085.1"/>
    <property type="molecule type" value="Genomic_DNA"/>
</dbReference>
<proteinExistence type="predicted"/>
<sequence length="87" mass="9961">MAIFNTKQSAYITDYAEQMASVLNAKQANWEIAESDLLLERWRVLFEPIMLQSNVISDRTGYLVELIIVLETVVLDFPKHAQALADF</sequence>
<evidence type="ECO:0000313" key="2">
    <source>
        <dbReference type="Proteomes" id="UP000249682"/>
    </source>
</evidence>
<accession>A0AAD0KQE0</accession>
<gene>
    <name evidence="1" type="ORF">DIJ64_00435</name>
</gene>